<feature type="compositionally biased region" description="Polar residues" evidence="1">
    <location>
        <begin position="67"/>
        <end position="77"/>
    </location>
</feature>
<dbReference type="EMBL" id="HBHT01014831">
    <property type="protein sequence ID" value="CAD9961011.1"/>
    <property type="molecule type" value="Transcribed_RNA"/>
</dbReference>
<accession>A0A7S3DNE2</accession>
<organism evidence="3">
    <name type="scientific">Entomoneis paludosa</name>
    <dbReference type="NCBI Taxonomy" id="265537"/>
    <lineage>
        <taxon>Eukaryota</taxon>
        <taxon>Sar</taxon>
        <taxon>Stramenopiles</taxon>
        <taxon>Ochrophyta</taxon>
        <taxon>Bacillariophyta</taxon>
        <taxon>Bacillariophyceae</taxon>
        <taxon>Bacillariophycidae</taxon>
        <taxon>Entomoneidaceae</taxon>
        <taxon>Entomoneis</taxon>
    </lineage>
</organism>
<keyword evidence="2" id="KW-0732">Signal</keyword>
<protein>
    <submittedName>
        <fullName evidence="3">Uncharacterized protein</fullName>
    </submittedName>
</protein>
<evidence type="ECO:0000313" key="3">
    <source>
        <dbReference type="EMBL" id="CAD9961011.1"/>
    </source>
</evidence>
<evidence type="ECO:0000256" key="2">
    <source>
        <dbReference type="SAM" id="SignalP"/>
    </source>
</evidence>
<name>A0A7S3DNE2_9STRA</name>
<proteinExistence type="predicted"/>
<feature type="chain" id="PRO_5031221191" evidence="2">
    <location>
        <begin position="22"/>
        <end position="169"/>
    </location>
</feature>
<gene>
    <name evidence="3" type="ORF">APAL1065_LOCUS9876</name>
</gene>
<feature type="signal peptide" evidence="2">
    <location>
        <begin position="1"/>
        <end position="21"/>
    </location>
</feature>
<dbReference type="AlphaFoldDB" id="A0A7S3DNE2"/>
<evidence type="ECO:0000256" key="1">
    <source>
        <dbReference type="SAM" id="MobiDB-lite"/>
    </source>
</evidence>
<reference evidence="3" key="1">
    <citation type="submission" date="2021-01" db="EMBL/GenBank/DDBJ databases">
        <authorList>
            <person name="Corre E."/>
            <person name="Pelletier E."/>
            <person name="Niang G."/>
            <person name="Scheremetjew M."/>
            <person name="Finn R."/>
            <person name="Kale V."/>
            <person name="Holt S."/>
            <person name="Cochrane G."/>
            <person name="Meng A."/>
            <person name="Brown T."/>
            <person name="Cohen L."/>
        </authorList>
    </citation>
    <scope>NUCLEOTIDE SEQUENCE</scope>
    <source>
        <strain evidence="3">CCMP125</strain>
    </source>
</reference>
<feature type="region of interest" description="Disordered" evidence="1">
    <location>
        <begin position="57"/>
        <end position="78"/>
    </location>
</feature>
<sequence>MKISCLALLSLASSFSMLVESFSTHPSVSTSYIVTSTGLFMSSPLYEERTRKVADAAGAGKSRWGTAENQRAAQHQQPGGMITMAESAKIVKKAESSRSLPSTFAHVYPANWEMMPVPLSQQWDKQSDESDMGVSPSDYLKSPPVLVTLLNPTWKKPLSVEWNKGLIAA</sequence>